<feature type="region of interest" description="Disordered" evidence="3">
    <location>
        <begin position="287"/>
        <end position="320"/>
    </location>
</feature>
<dbReference type="PROSITE" id="PS50002">
    <property type="entry name" value="SH3"/>
    <property type="match status" value="1"/>
</dbReference>
<feature type="compositionally biased region" description="Pro residues" evidence="3">
    <location>
        <begin position="370"/>
        <end position="381"/>
    </location>
</feature>
<dbReference type="EMBL" id="KV751160">
    <property type="protein sequence ID" value="OCL01246.1"/>
    <property type="molecule type" value="Genomic_DNA"/>
</dbReference>
<feature type="compositionally biased region" description="Polar residues" evidence="3">
    <location>
        <begin position="295"/>
        <end position="305"/>
    </location>
</feature>
<feature type="compositionally biased region" description="Pro residues" evidence="3">
    <location>
        <begin position="461"/>
        <end position="472"/>
    </location>
</feature>
<dbReference type="InterPro" id="IPR036028">
    <property type="entry name" value="SH3-like_dom_sf"/>
</dbReference>
<dbReference type="Pfam" id="PF14604">
    <property type="entry name" value="SH3_9"/>
    <property type="match status" value="1"/>
</dbReference>
<dbReference type="CDD" id="cd11854">
    <property type="entry name" value="SH3_Fus1p"/>
    <property type="match status" value="1"/>
</dbReference>
<feature type="compositionally biased region" description="Polar residues" evidence="3">
    <location>
        <begin position="61"/>
        <end position="74"/>
    </location>
</feature>
<feature type="region of interest" description="Disordered" evidence="3">
    <location>
        <begin position="443"/>
        <end position="628"/>
    </location>
</feature>
<reference evidence="6 7" key="1">
    <citation type="journal article" date="2016" name="Nat. Commun.">
        <title>Ectomycorrhizal ecology is imprinted in the genome of the dominant symbiotic fungus Cenococcum geophilum.</title>
        <authorList>
            <consortium name="DOE Joint Genome Institute"/>
            <person name="Peter M."/>
            <person name="Kohler A."/>
            <person name="Ohm R.A."/>
            <person name="Kuo A."/>
            <person name="Krutzmann J."/>
            <person name="Morin E."/>
            <person name="Arend M."/>
            <person name="Barry K.W."/>
            <person name="Binder M."/>
            <person name="Choi C."/>
            <person name="Clum A."/>
            <person name="Copeland A."/>
            <person name="Grisel N."/>
            <person name="Haridas S."/>
            <person name="Kipfer T."/>
            <person name="LaButti K."/>
            <person name="Lindquist E."/>
            <person name="Lipzen A."/>
            <person name="Maire R."/>
            <person name="Meier B."/>
            <person name="Mihaltcheva S."/>
            <person name="Molinier V."/>
            <person name="Murat C."/>
            <person name="Poggeler S."/>
            <person name="Quandt C.A."/>
            <person name="Sperisen C."/>
            <person name="Tritt A."/>
            <person name="Tisserant E."/>
            <person name="Crous P.W."/>
            <person name="Henrissat B."/>
            <person name="Nehls U."/>
            <person name="Egli S."/>
            <person name="Spatafora J.W."/>
            <person name="Grigoriev I.V."/>
            <person name="Martin F.M."/>
        </authorList>
    </citation>
    <scope>NUCLEOTIDE SEQUENCE [LARGE SCALE GENOMIC DNA]</scope>
    <source>
        <strain evidence="6 7">CBS 207.34</strain>
    </source>
</reference>
<keyword evidence="4" id="KW-0812">Transmembrane</keyword>
<evidence type="ECO:0000259" key="5">
    <source>
        <dbReference type="PROSITE" id="PS50002"/>
    </source>
</evidence>
<evidence type="ECO:0000256" key="4">
    <source>
        <dbReference type="SAM" id="Phobius"/>
    </source>
</evidence>
<dbReference type="OrthoDB" id="5340910at2759"/>
<dbReference type="AlphaFoldDB" id="A0A8E2EM55"/>
<keyword evidence="1 2" id="KW-0728">SH3 domain</keyword>
<keyword evidence="7" id="KW-1185">Reference proteome</keyword>
<dbReference type="InterPro" id="IPR035521">
    <property type="entry name" value="Fus1_SH3"/>
</dbReference>
<name>A0A8E2EM55_9PEZI</name>
<feature type="compositionally biased region" description="Pro residues" evidence="3">
    <location>
        <begin position="311"/>
        <end position="320"/>
    </location>
</feature>
<proteinExistence type="predicted"/>
<gene>
    <name evidence="6" type="ORF">AOQ84DRAFT_370271</name>
</gene>
<feature type="region of interest" description="Disordered" evidence="3">
    <location>
        <begin position="49"/>
        <end position="110"/>
    </location>
</feature>
<accession>A0A8E2EM55</accession>
<keyword evidence="4" id="KW-0472">Membrane</keyword>
<evidence type="ECO:0000256" key="2">
    <source>
        <dbReference type="PROSITE-ProRule" id="PRU00192"/>
    </source>
</evidence>
<organism evidence="6 7">
    <name type="scientific">Glonium stellatum</name>
    <dbReference type="NCBI Taxonomy" id="574774"/>
    <lineage>
        <taxon>Eukaryota</taxon>
        <taxon>Fungi</taxon>
        <taxon>Dikarya</taxon>
        <taxon>Ascomycota</taxon>
        <taxon>Pezizomycotina</taxon>
        <taxon>Dothideomycetes</taxon>
        <taxon>Pleosporomycetidae</taxon>
        <taxon>Gloniales</taxon>
        <taxon>Gloniaceae</taxon>
        <taxon>Glonium</taxon>
    </lineage>
</organism>
<dbReference type="SUPFAM" id="SSF50044">
    <property type="entry name" value="SH3-domain"/>
    <property type="match status" value="1"/>
</dbReference>
<dbReference type="Gene3D" id="2.30.30.40">
    <property type="entry name" value="SH3 Domains"/>
    <property type="match status" value="1"/>
</dbReference>
<feature type="domain" description="SH3" evidence="5">
    <location>
        <begin position="396"/>
        <end position="457"/>
    </location>
</feature>
<evidence type="ECO:0000313" key="7">
    <source>
        <dbReference type="Proteomes" id="UP000250140"/>
    </source>
</evidence>
<feature type="transmembrane region" description="Helical" evidence="4">
    <location>
        <begin position="145"/>
        <end position="166"/>
    </location>
</feature>
<feature type="compositionally biased region" description="Low complexity" evidence="3">
    <location>
        <begin position="90"/>
        <end position="110"/>
    </location>
</feature>
<feature type="region of interest" description="Disordered" evidence="3">
    <location>
        <begin position="339"/>
        <end position="400"/>
    </location>
</feature>
<evidence type="ECO:0000256" key="3">
    <source>
        <dbReference type="SAM" id="MobiDB-lite"/>
    </source>
</evidence>
<dbReference type="InterPro" id="IPR001452">
    <property type="entry name" value="SH3_domain"/>
</dbReference>
<dbReference type="Proteomes" id="UP000250140">
    <property type="component" value="Unassembled WGS sequence"/>
</dbReference>
<evidence type="ECO:0000256" key="1">
    <source>
        <dbReference type="ARBA" id="ARBA00022443"/>
    </source>
</evidence>
<keyword evidence="4" id="KW-1133">Transmembrane helix</keyword>
<feature type="compositionally biased region" description="Pro residues" evidence="3">
    <location>
        <begin position="479"/>
        <end position="490"/>
    </location>
</feature>
<feature type="compositionally biased region" description="Pro residues" evidence="3">
    <location>
        <begin position="602"/>
        <end position="621"/>
    </location>
</feature>
<feature type="compositionally biased region" description="Polar residues" evidence="3">
    <location>
        <begin position="531"/>
        <end position="545"/>
    </location>
</feature>
<protein>
    <recommendedName>
        <fullName evidence="5">SH3 domain-containing protein</fullName>
    </recommendedName>
</protein>
<dbReference type="SMART" id="SM00326">
    <property type="entry name" value="SH3"/>
    <property type="match status" value="1"/>
</dbReference>
<evidence type="ECO:0000313" key="6">
    <source>
        <dbReference type="EMBL" id="OCL01246.1"/>
    </source>
</evidence>
<sequence length="628" mass="64859">MPHNHRRSHIAHRHLEDAANNLEARQPDVATVVSIVYVTASKTFSGPAVFITDGPVMTKGSPVQTSIDSGTTSEAKSHGDASTKHRSTVTSSDKSSTATPSSTSQSSQGNQLLVASSTLSASAVAATSATATPTPSSGMSGGAKAGLVLGILIAIAAVLALVLLFYHKKKKNMQHQQLDDEKGSIRDSAPVAASIRTARTMSTAPRLSLRPVTQFSPNLASNRKSAGNNLEMAAAPTANSQSDSRGFLTPTVQPSKAWERPGAVNNVNDPANPFGIHAETVEPVSAPMTPEQAPASAQSEMSPLSGNPVVPEAPTPAAPAPAAPVVAAVTAPLPSPVVRKDLPQPLTPKSDMPVPMAMPSPAWTDDIPASPGPAPTGPPPIAVAGGVAAGPGPAPAPNNVHRVQLDFKPSMNDELELRAGQLVRMLHEYDDGWALCTRLDRSQQGVAPRTCLSKHPVKPRTGPPRQGPPPGAPKIRGPPMGPGLPQPRPLSPANGRNSPGPFIEQPRSMSPAGGRNSPGPYGQPRPMSPASGRNSPGPYNQQRSMSPAGPRGRLNSNAPYAGPPRSMSPGPYGGGPQRPIPAPEGRRRSNSASQVMARRASPPGPSPMNPNPYGAPIPVRKPVPGQAL</sequence>